<dbReference type="EMBL" id="ML170175">
    <property type="protein sequence ID" value="TDL22430.1"/>
    <property type="molecule type" value="Genomic_DNA"/>
</dbReference>
<sequence>MREREAGRRGLKKEEEETKDDARLSTVTVPALTPDRSPSPPSSMSMPATPKDFPRSLPGPYTQSPLTQDSYDYGKTARAPPASDADEYVMKTLPETMIKNEDNDMTRDVYMHHDRAHMTHPNEQLDIAISISIPNNHKTPAPATALCQLNFPHAPQETYIQTSPGPASNIPIDDEFYCYYNQLSGVPFLSHWEAQAQALLDSQVHDMALALECNSMINVNENTQESSTYIKAPSLLSASASASASTCPTSTSTHTSAYTQQMHPLTFDRTTYAWPSYTFYSGCTGTTNNYNNLGKSDFDLYLAAFSLPEDVGRAMLDASAGLNTELGLFQEA</sequence>
<dbReference type="AlphaFoldDB" id="A0A4Y7Q6I0"/>
<feature type="region of interest" description="Disordered" evidence="1">
    <location>
        <begin position="1"/>
        <end position="87"/>
    </location>
</feature>
<proteinExistence type="predicted"/>
<dbReference type="VEuPathDB" id="FungiDB:BD410DRAFT_261471"/>
<evidence type="ECO:0000313" key="3">
    <source>
        <dbReference type="Proteomes" id="UP000294933"/>
    </source>
</evidence>
<reference evidence="2 3" key="1">
    <citation type="submission" date="2018-06" db="EMBL/GenBank/DDBJ databases">
        <title>A transcriptomic atlas of mushroom development highlights an independent origin of complex multicellularity.</title>
        <authorList>
            <consortium name="DOE Joint Genome Institute"/>
            <person name="Krizsan K."/>
            <person name="Almasi E."/>
            <person name="Merenyi Z."/>
            <person name="Sahu N."/>
            <person name="Viragh M."/>
            <person name="Koszo T."/>
            <person name="Mondo S."/>
            <person name="Kiss B."/>
            <person name="Balint B."/>
            <person name="Kues U."/>
            <person name="Barry K."/>
            <person name="Hegedus J.C."/>
            <person name="Henrissat B."/>
            <person name="Johnson J."/>
            <person name="Lipzen A."/>
            <person name="Ohm R."/>
            <person name="Nagy I."/>
            <person name="Pangilinan J."/>
            <person name="Yan J."/>
            <person name="Xiong Y."/>
            <person name="Grigoriev I.V."/>
            <person name="Hibbett D.S."/>
            <person name="Nagy L.G."/>
        </authorList>
    </citation>
    <scope>NUCLEOTIDE SEQUENCE [LARGE SCALE GENOMIC DNA]</scope>
    <source>
        <strain evidence="2 3">SZMC22713</strain>
    </source>
</reference>
<feature type="compositionally biased region" description="Basic and acidic residues" evidence="1">
    <location>
        <begin position="1"/>
        <end position="23"/>
    </location>
</feature>
<accession>A0A4Y7Q6I0</accession>
<organism evidence="2 3">
    <name type="scientific">Rickenella mellea</name>
    <dbReference type="NCBI Taxonomy" id="50990"/>
    <lineage>
        <taxon>Eukaryota</taxon>
        <taxon>Fungi</taxon>
        <taxon>Dikarya</taxon>
        <taxon>Basidiomycota</taxon>
        <taxon>Agaricomycotina</taxon>
        <taxon>Agaricomycetes</taxon>
        <taxon>Hymenochaetales</taxon>
        <taxon>Rickenellaceae</taxon>
        <taxon>Rickenella</taxon>
    </lineage>
</organism>
<evidence type="ECO:0000313" key="2">
    <source>
        <dbReference type="EMBL" id="TDL22430.1"/>
    </source>
</evidence>
<name>A0A4Y7Q6I0_9AGAM</name>
<evidence type="ECO:0000256" key="1">
    <source>
        <dbReference type="SAM" id="MobiDB-lite"/>
    </source>
</evidence>
<gene>
    <name evidence="2" type="ORF">BD410DRAFT_261471</name>
</gene>
<protein>
    <submittedName>
        <fullName evidence="2">Uncharacterized protein</fullName>
    </submittedName>
</protein>
<feature type="compositionally biased region" description="Polar residues" evidence="1">
    <location>
        <begin position="61"/>
        <end position="70"/>
    </location>
</feature>
<keyword evidence="3" id="KW-1185">Reference proteome</keyword>
<dbReference type="Proteomes" id="UP000294933">
    <property type="component" value="Unassembled WGS sequence"/>
</dbReference>